<protein>
    <submittedName>
        <fullName evidence="2">GPW/gp25 family protein</fullName>
    </submittedName>
</protein>
<evidence type="ECO:0000313" key="2">
    <source>
        <dbReference type="EMBL" id="TQV71504.1"/>
    </source>
</evidence>
<feature type="domain" description="IraD/Gp25-like" evidence="1">
    <location>
        <begin position="27"/>
        <end position="116"/>
    </location>
</feature>
<organism evidence="2 3">
    <name type="scientific">Aliikangiella marina</name>
    <dbReference type="NCBI Taxonomy" id="1712262"/>
    <lineage>
        <taxon>Bacteria</taxon>
        <taxon>Pseudomonadati</taxon>
        <taxon>Pseudomonadota</taxon>
        <taxon>Gammaproteobacteria</taxon>
        <taxon>Oceanospirillales</taxon>
        <taxon>Pleioneaceae</taxon>
        <taxon>Aliikangiella</taxon>
    </lineage>
</organism>
<evidence type="ECO:0000313" key="3">
    <source>
        <dbReference type="Proteomes" id="UP000317839"/>
    </source>
</evidence>
<dbReference type="RefSeq" id="WP_142943903.1">
    <property type="nucleotide sequence ID" value="NZ_VIKR01000006.1"/>
</dbReference>
<comment type="caution">
    <text evidence="2">The sequence shown here is derived from an EMBL/GenBank/DDBJ whole genome shotgun (WGS) entry which is preliminary data.</text>
</comment>
<dbReference type="AlphaFoldDB" id="A0A545T2R0"/>
<dbReference type="InterPro" id="IPR007048">
    <property type="entry name" value="IraD/Gp25-like"/>
</dbReference>
<gene>
    <name evidence="2" type="ORF">FLL45_20340</name>
</gene>
<name>A0A545T2R0_9GAMM</name>
<dbReference type="OrthoDB" id="9802846at2"/>
<evidence type="ECO:0000259" key="1">
    <source>
        <dbReference type="Pfam" id="PF04965"/>
    </source>
</evidence>
<dbReference type="Proteomes" id="UP000317839">
    <property type="component" value="Unassembled WGS sequence"/>
</dbReference>
<dbReference type="SUPFAM" id="SSF160719">
    <property type="entry name" value="gpW/gp25-like"/>
    <property type="match status" value="1"/>
</dbReference>
<dbReference type="EMBL" id="VIKR01000006">
    <property type="protein sequence ID" value="TQV71504.1"/>
    <property type="molecule type" value="Genomic_DNA"/>
</dbReference>
<accession>A0A545T2R0</accession>
<dbReference type="Gene3D" id="3.10.450.40">
    <property type="match status" value="1"/>
</dbReference>
<dbReference type="Pfam" id="PF04965">
    <property type="entry name" value="GPW_gp25"/>
    <property type="match status" value="1"/>
</dbReference>
<keyword evidence="3" id="KW-1185">Reference proteome</keyword>
<reference evidence="2 3" key="1">
    <citation type="submission" date="2019-06" db="EMBL/GenBank/DDBJ databases">
        <title>Draft genome of Aliikangiella marina GYP-15.</title>
        <authorList>
            <person name="Wang G."/>
        </authorList>
    </citation>
    <scope>NUCLEOTIDE SEQUENCE [LARGE SCALE GENOMIC DNA]</scope>
    <source>
        <strain evidence="2 3">GYP-15</strain>
    </source>
</reference>
<proteinExistence type="predicted"/>
<sequence>MTNTTQPTVISWPLEGIDDDGRWSYANDEESVQQVIRNILLTRPGERLMRSDFGAGLMDFIHQPNNQTTRNLMANVVKKSIQHWETRVNVESVEVLPVQGSLTVVQILIRYQMRFTGAINQLNLSLALNQV</sequence>